<organism evidence="2 3">
    <name type="scientific">Mycobacterium simiae</name>
    <name type="common">Mycobacterium habana</name>
    <dbReference type="NCBI Taxonomy" id="1784"/>
    <lineage>
        <taxon>Bacteria</taxon>
        <taxon>Bacillati</taxon>
        <taxon>Actinomycetota</taxon>
        <taxon>Actinomycetes</taxon>
        <taxon>Mycobacteriales</taxon>
        <taxon>Mycobacteriaceae</taxon>
        <taxon>Mycobacterium</taxon>
        <taxon>Mycobacterium simiae complex</taxon>
    </lineage>
</organism>
<proteinExistence type="predicted"/>
<keyword evidence="3" id="KW-1185">Reference proteome</keyword>
<feature type="domain" description="AB hydrolase-1" evidence="1">
    <location>
        <begin position="1"/>
        <end position="238"/>
    </location>
</feature>
<evidence type="ECO:0000313" key="2">
    <source>
        <dbReference type="EMBL" id="ORJ55802.1"/>
    </source>
</evidence>
<name>A0A1X0XSB3_MYCSI</name>
<dbReference type="InterPro" id="IPR000073">
    <property type="entry name" value="AB_hydrolase_1"/>
</dbReference>
<protein>
    <submittedName>
        <fullName evidence="2">Alpha/beta hydrolase</fullName>
    </submittedName>
</protein>
<dbReference type="Proteomes" id="UP000193040">
    <property type="component" value="Unassembled WGS sequence"/>
</dbReference>
<dbReference type="AlphaFoldDB" id="A0A1X0XSB3"/>
<dbReference type="Gene3D" id="3.40.50.1820">
    <property type="entry name" value="alpha/beta hydrolase"/>
    <property type="match status" value="1"/>
</dbReference>
<dbReference type="InterPro" id="IPR029058">
    <property type="entry name" value="AB_hydrolase_fold"/>
</dbReference>
<gene>
    <name evidence="2" type="ORF">B5M45_25515</name>
</gene>
<dbReference type="Pfam" id="PF00561">
    <property type="entry name" value="Abhydrolase_1"/>
    <property type="match status" value="1"/>
</dbReference>
<dbReference type="PANTHER" id="PTHR43194">
    <property type="entry name" value="HYDROLASE ALPHA/BETA FOLD FAMILY"/>
    <property type="match status" value="1"/>
</dbReference>
<dbReference type="EMBL" id="MZZM01000030">
    <property type="protein sequence ID" value="ORJ55802.1"/>
    <property type="molecule type" value="Genomic_DNA"/>
</dbReference>
<sequence length="261" mass="28621">MVFLHGGGQTRRSWGRAAAAVARRGWQAVTIDLRGHGESDWSSEGDYRVVSFAKDVEEVLRGLPPHPVLVGASLGGFTSMLLAGELSPGIAGAVVLVDIVPDMEQSGATRIHNFMSDRVESGFASLEEVADAIAEYNPHRPRPTDLEGLTTNLRRRGDRWYWHWDPQFISGTAAFPPFEVTDADRMHTAVEAILRDGVPMLLIRGQMSDLVSQERADEFLARFPQVEFTDVRGAGHMVAGDRNDIFADAVLDFLSRHVGAA</sequence>
<accession>A0A1X0XSB3</accession>
<dbReference type="STRING" id="1784.VC42_11875"/>
<comment type="caution">
    <text evidence="2">The sequence shown here is derived from an EMBL/GenBank/DDBJ whole genome shotgun (WGS) entry which is preliminary data.</text>
</comment>
<reference evidence="2 3" key="1">
    <citation type="submission" date="2017-03" db="EMBL/GenBank/DDBJ databases">
        <title>Genomic insights into Mycobacterium simiae human colonization.</title>
        <authorList>
            <person name="Steffani J.L."/>
            <person name="Brunck M.E."/>
            <person name="Cruz E."/>
            <person name="Montiel R."/>
            <person name="Barona F."/>
        </authorList>
    </citation>
    <scope>NUCLEOTIDE SEQUENCE [LARGE SCALE GENOMIC DNA]</scope>
    <source>
        <strain evidence="2 3">MsiGto</strain>
    </source>
</reference>
<keyword evidence="2" id="KW-0378">Hydrolase</keyword>
<evidence type="ECO:0000259" key="1">
    <source>
        <dbReference type="Pfam" id="PF00561"/>
    </source>
</evidence>
<dbReference type="SUPFAM" id="SSF53474">
    <property type="entry name" value="alpha/beta-Hydrolases"/>
    <property type="match status" value="1"/>
</dbReference>
<evidence type="ECO:0000313" key="3">
    <source>
        <dbReference type="Proteomes" id="UP000193040"/>
    </source>
</evidence>
<dbReference type="GO" id="GO:0016787">
    <property type="term" value="F:hydrolase activity"/>
    <property type="evidence" value="ECO:0007669"/>
    <property type="project" value="UniProtKB-KW"/>
</dbReference>
<dbReference type="PANTHER" id="PTHR43194:SF2">
    <property type="entry name" value="PEROXISOMAL MEMBRANE PROTEIN LPX1"/>
    <property type="match status" value="1"/>
</dbReference>
<dbReference type="InterPro" id="IPR050228">
    <property type="entry name" value="Carboxylesterase_BioH"/>
</dbReference>